<dbReference type="InterPro" id="IPR052930">
    <property type="entry name" value="TA_antitoxin_MntA"/>
</dbReference>
<reference evidence="2" key="2">
    <citation type="submission" date="2024-06" db="EMBL/GenBank/DDBJ databases">
        <authorList>
            <person name="Plum-Jensen L.E."/>
            <person name="Schramm A."/>
            <person name="Marshall I.P.G."/>
        </authorList>
    </citation>
    <scope>NUCLEOTIDE SEQUENCE</scope>
    <source>
        <strain evidence="2">Rat1</strain>
    </source>
</reference>
<dbReference type="Pfam" id="PF18765">
    <property type="entry name" value="Polbeta"/>
    <property type="match status" value="1"/>
</dbReference>
<dbReference type="Gene3D" id="3.30.460.10">
    <property type="entry name" value="Beta Polymerase, domain 2"/>
    <property type="match status" value="1"/>
</dbReference>
<dbReference type="EMBL" id="CP159373">
    <property type="protein sequence ID" value="XCN72412.1"/>
    <property type="molecule type" value="Genomic_DNA"/>
</dbReference>
<name>A0AAU8LU54_9BACT</name>
<proteinExistence type="predicted"/>
<feature type="domain" description="Polymerase beta nucleotidyltransferase" evidence="1">
    <location>
        <begin position="14"/>
        <end position="103"/>
    </location>
</feature>
<reference evidence="2" key="1">
    <citation type="journal article" date="2024" name="Syst. Appl. Microbiol.">
        <title>First single-strain enrichments of Electrothrix cable bacteria, description of E. aestuarii sp. nov. and E. rattekaaiensis sp. nov., and proposal of a cable bacteria taxonomy following the rules of the SeqCode.</title>
        <authorList>
            <person name="Plum-Jensen L.E."/>
            <person name="Schramm A."/>
            <person name="Marshall I.P.G."/>
        </authorList>
    </citation>
    <scope>NUCLEOTIDE SEQUENCE</scope>
    <source>
        <strain evidence="2">Rat1</strain>
    </source>
</reference>
<gene>
    <name evidence="2" type="ORF">Q3M24_19280</name>
</gene>
<dbReference type="CDD" id="cd05403">
    <property type="entry name" value="NT_KNTase_like"/>
    <property type="match status" value="1"/>
</dbReference>
<evidence type="ECO:0000313" key="2">
    <source>
        <dbReference type="EMBL" id="XCN72412.1"/>
    </source>
</evidence>
<dbReference type="PANTHER" id="PTHR43852:SF2">
    <property type="entry name" value="PROTEIN ADENYLYLTRANSFERASE MNTA"/>
    <property type="match status" value="1"/>
</dbReference>
<sequence length="140" mass="15993">MNDERLSRNITTVILQHYPTVQAIYLFGSMANGEEWPDSDADLGLLLPIAEAKKKVSLLLSPCAFELAELLGRDVDLLNLRQASTVIQHQVVSYGKLLYVGDEYAQGEFEMYTLSLYQKLNEERAAILEDFYRTKRAYRV</sequence>
<dbReference type="PANTHER" id="PTHR43852">
    <property type="entry name" value="NUCLEOTIDYLTRANSFERASE"/>
    <property type="match status" value="1"/>
</dbReference>
<dbReference type="KEGG" id="eaj:Q3M24_19280"/>
<accession>A0AAU8LU54</accession>
<organism evidence="2">
    <name type="scientific">Candidatus Electrothrix aestuarii</name>
    <dbReference type="NCBI Taxonomy" id="3062594"/>
    <lineage>
        <taxon>Bacteria</taxon>
        <taxon>Pseudomonadati</taxon>
        <taxon>Thermodesulfobacteriota</taxon>
        <taxon>Desulfobulbia</taxon>
        <taxon>Desulfobulbales</taxon>
        <taxon>Desulfobulbaceae</taxon>
        <taxon>Candidatus Electrothrix</taxon>
    </lineage>
</organism>
<dbReference type="AlphaFoldDB" id="A0AAU8LU54"/>
<dbReference type="InterPro" id="IPR043519">
    <property type="entry name" value="NT_sf"/>
</dbReference>
<evidence type="ECO:0000259" key="1">
    <source>
        <dbReference type="Pfam" id="PF18765"/>
    </source>
</evidence>
<dbReference type="InterPro" id="IPR041633">
    <property type="entry name" value="Polbeta"/>
</dbReference>
<dbReference type="NCBIfam" id="NF047752">
    <property type="entry name" value="MntA_antitoxin"/>
    <property type="match status" value="1"/>
</dbReference>
<dbReference type="SUPFAM" id="SSF81301">
    <property type="entry name" value="Nucleotidyltransferase"/>
    <property type="match status" value="1"/>
</dbReference>
<protein>
    <submittedName>
        <fullName evidence="2">Nucleotidyltransferase domain-containing protein</fullName>
    </submittedName>
</protein>